<protein>
    <submittedName>
        <fullName evidence="1">Uncharacterized protein</fullName>
    </submittedName>
</protein>
<sequence>MQEIRSASARSENDSGMDSPVMQWQRISKRVGFQKNWTKECIIKVLNDSEGETLQGKDLQRIPFNANLYKACVQSGRLSDRAKHLFTKDPDVRTSKDIKEIFRAVDKLQCFSKYSRAVKQGLAKFVYYSDYPPDRVVVQQGHPALSFYFILQGSVNIVVDEINTITGIMTKNVVGEILAGNSFGELALIHDTYRRASVICKEQSEFLRLDKSDFNQVLRETYEKEWSLRMGYLRAIPAFKSWSKLELKAANNASKIVDYPDNTVAFKEEAEPSETIYIIKAGRCILVKKMSIIKKTLPFGREKLVLPPEKDGKQRLSRLKENETMLTIFLTIKTLKSGDYFGVGESMKDSFIITRGKTELMLIPRSILQIHNRGKVLRDMKDALIENNWKREDIFKAYIRTREWDQYKQAKATNVVSRKPKLRTTTTNDIPIHVREENPNYFS</sequence>
<dbReference type="Proteomes" id="UP001152795">
    <property type="component" value="Unassembled WGS sequence"/>
</dbReference>
<comment type="caution">
    <text evidence="1">The sequence shown here is derived from an EMBL/GenBank/DDBJ whole genome shotgun (WGS) entry which is preliminary data.</text>
</comment>
<reference evidence="1" key="1">
    <citation type="submission" date="2020-04" db="EMBL/GenBank/DDBJ databases">
        <authorList>
            <person name="Alioto T."/>
            <person name="Alioto T."/>
            <person name="Gomez Garrido J."/>
        </authorList>
    </citation>
    <scope>NUCLEOTIDE SEQUENCE</scope>
    <source>
        <strain evidence="1">A484AB</strain>
    </source>
</reference>
<dbReference type="Pfam" id="PF00027">
    <property type="entry name" value="cNMP_binding"/>
    <property type="match status" value="1"/>
</dbReference>
<evidence type="ECO:0000313" key="1">
    <source>
        <dbReference type="EMBL" id="CAB3976902.1"/>
    </source>
</evidence>
<keyword evidence="2" id="KW-1185">Reference proteome</keyword>
<dbReference type="SUPFAM" id="SSF51206">
    <property type="entry name" value="cAMP-binding domain-like"/>
    <property type="match status" value="2"/>
</dbReference>
<name>A0A7D9H9B3_PARCT</name>
<gene>
    <name evidence="1" type="ORF">PACLA_8A022899</name>
</gene>
<dbReference type="EMBL" id="CACRXK020000019">
    <property type="protein sequence ID" value="CAB3976902.1"/>
    <property type="molecule type" value="Genomic_DNA"/>
</dbReference>
<dbReference type="SMART" id="SM00100">
    <property type="entry name" value="cNMP"/>
    <property type="match status" value="1"/>
</dbReference>
<dbReference type="InterPro" id="IPR018490">
    <property type="entry name" value="cNMP-bd_dom_sf"/>
</dbReference>
<accession>A0A7D9H9B3</accession>
<dbReference type="PANTHER" id="PTHR23011:SF44">
    <property type="entry name" value="CYCLIC NUCLEOTIDE-BINDING DOMAIN-CONTAINING PROTEIN"/>
    <property type="match status" value="1"/>
</dbReference>
<evidence type="ECO:0000313" key="2">
    <source>
        <dbReference type="Proteomes" id="UP001152795"/>
    </source>
</evidence>
<proteinExistence type="predicted"/>
<dbReference type="Gene3D" id="2.60.120.10">
    <property type="entry name" value="Jelly Rolls"/>
    <property type="match status" value="2"/>
</dbReference>
<dbReference type="InterPro" id="IPR014710">
    <property type="entry name" value="RmlC-like_jellyroll"/>
</dbReference>
<dbReference type="AlphaFoldDB" id="A0A7D9H9B3"/>
<dbReference type="PANTHER" id="PTHR23011">
    <property type="entry name" value="CYCLIC NUCLEOTIDE-BINDING DOMAIN CONTAINING PROTEIN"/>
    <property type="match status" value="1"/>
</dbReference>
<organism evidence="1 2">
    <name type="scientific">Paramuricea clavata</name>
    <name type="common">Red gorgonian</name>
    <name type="synonym">Violescent sea-whip</name>
    <dbReference type="NCBI Taxonomy" id="317549"/>
    <lineage>
        <taxon>Eukaryota</taxon>
        <taxon>Metazoa</taxon>
        <taxon>Cnidaria</taxon>
        <taxon>Anthozoa</taxon>
        <taxon>Octocorallia</taxon>
        <taxon>Malacalcyonacea</taxon>
        <taxon>Plexauridae</taxon>
        <taxon>Paramuricea</taxon>
    </lineage>
</organism>
<dbReference type="OrthoDB" id="166212at2759"/>
<dbReference type="CDD" id="cd00038">
    <property type="entry name" value="CAP_ED"/>
    <property type="match status" value="1"/>
</dbReference>
<dbReference type="PROSITE" id="PS50042">
    <property type="entry name" value="CNMP_BINDING_3"/>
    <property type="match status" value="1"/>
</dbReference>
<dbReference type="InterPro" id="IPR000595">
    <property type="entry name" value="cNMP-bd_dom"/>
</dbReference>